<sequence>MILDEAEINSLAAETLERIGHPRSVALILEGSIAEGFGNSRSDIDFLLIADQEADLPTMPTIFFIAGRRVEIRTRSVGQIVDHLREVNGYVERTPRHVATLDEHLLNRCQRLLRAHVVYRPDLVEKIRDHLAYDDFAVVMTKWWAEHARQSIRYSIALLALDQVESAAVWARAGLQQAAKSYLARHGETYFEPKWLSLQLDRLAGDPLVERYWQTINAEPGAGGEIEHTRDCIRLVAELGVPGCADDPQRLVVARVPAVTTWQIDDQVHLVRDRRDVFVLGDAATRVWRCIVWGRPLAALRADTERTGVADPGELIAAYLRYGLIRITWQGAPISPRIPMAAPLGPITPAPAASSPILGIAGAEPPHPRAIALLPLPAPRFAAAAMALMWGNFMIENALEDLQGALDREQWRVAALTTVRAVNGGLRALLSAHGVSPLPPDPELLHRLDLLSDGHSHIRVLAERLYATVATTEEEARLLLTLLHEYVTNIRKASGGEAFPSSFDSADGWQRTLDIGYDLLRLGAYLDQQLPLDEAQDLLSSGGVQPHARAGAAAAQET</sequence>
<name>A4XCB7_SALTO</name>
<dbReference type="HOGENOM" id="CLU_492355_0_0_11"/>
<proteinExistence type="predicted"/>
<dbReference type="RefSeq" id="WP_012015339.1">
    <property type="nucleotide sequence ID" value="NC_009380.1"/>
</dbReference>
<organism evidence="1 2">
    <name type="scientific">Salinispora tropica (strain ATCC BAA-916 / DSM 44818 / JCM 13857 / NBRC 105044 / CNB-440)</name>
    <dbReference type="NCBI Taxonomy" id="369723"/>
    <lineage>
        <taxon>Bacteria</taxon>
        <taxon>Bacillati</taxon>
        <taxon>Actinomycetota</taxon>
        <taxon>Actinomycetes</taxon>
        <taxon>Micromonosporales</taxon>
        <taxon>Micromonosporaceae</taxon>
        <taxon>Salinispora</taxon>
    </lineage>
</organism>
<reference evidence="2" key="1">
    <citation type="journal article" date="2007" name="Proc. Natl. Acad. Sci. U.S.A.">
        <title>Genome sequencing reveals complex secondary metabolome in the marine actinomycete Salinispora tropica.</title>
        <authorList>
            <person name="Udwary D.W."/>
            <person name="Zeigler L."/>
            <person name="Asolkar R.N."/>
            <person name="Singan V."/>
            <person name="Lapidus A."/>
            <person name="Fenical W."/>
            <person name="Jensen P.R."/>
            <person name="Moore B.S."/>
        </authorList>
    </citation>
    <scope>NUCLEOTIDE SEQUENCE [LARGE SCALE GENOMIC DNA]</scope>
    <source>
        <strain evidence="2">ATCC BAA-916 / DSM 44818 / CNB-440</strain>
    </source>
</reference>
<dbReference type="Proteomes" id="UP000000235">
    <property type="component" value="Chromosome"/>
</dbReference>
<evidence type="ECO:0000313" key="2">
    <source>
        <dbReference type="Proteomes" id="UP000000235"/>
    </source>
</evidence>
<protein>
    <submittedName>
        <fullName evidence="1">DNA polymerase, beta domain protein region</fullName>
    </submittedName>
</protein>
<dbReference type="AlphaFoldDB" id="A4XCB7"/>
<dbReference type="eggNOG" id="COG0318">
    <property type="taxonomic scope" value="Bacteria"/>
</dbReference>
<dbReference type="PATRIC" id="fig|369723.5.peg.4285"/>
<evidence type="ECO:0000313" key="1">
    <source>
        <dbReference type="EMBL" id="ABP56574.1"/>
    </source>
</evidence>
<gene>
    <name evidence="1" type="ordered locus">Strop_4145</name>
</gene>
<dbReference type="InterPro" id="IPR043519">
    <property type="entry name" value="NT_sf"/>
</dbReference>
<dbReference type="SUPFAM" id="SSF81301">
    <property type="entry name" value="Nucleotidyltransferase"/>
    <property type="match status" value="1"/>
</dbReference>
<dbReference type="STRING" id="369723.Strop_4145"/>
<dbReference type="KEGG" id="stp:Strop_4145"/>
<dbReference type="Gene3D" id="3.30.460.10">
    <property type="entry name" value="Beta Polymerase, domain 2"/>
    <property type="match status" value="1"/>
</dbReference>
<accession>A4XCB7</accession>
<keyword evidence="2" id="KW-1185">Reference proteome</keyword>
<dbReference type="EMBL" id="CP000667">
    <property type="protein sequence ID" value="ABP56574.1"/>
    <property type="molecule type" value="Genomic_DNA"/>
</dbReference>